<dbReference type="GO" id="GO:0008270">
    <property type="term" value="F:zinc ion binding"/>
    <property type="evidence" value="ECO:0007669"/>
    <property type="project" value="InterPro"/>
</dbReference>
<dbReference type="SMART" id="SM00906">
    <property type="entry name" value="Fungal_trans"/>
    <property type="match status" value="1"/>
</dbReference>
<dbReference type="Pfam" id="PF04082">
    <property type="entry name" value="Fungal_trans"/>
    <property type="match status" value="1"/>
</dbReference>
<evidence type="ECO:0000259" key="5">
    <source>
        <dbReference type="SMART" id="SM00906"/>
    </source>
</evidence>
<dbReference type="GO" id="GO:0000978">
    <property type="term" value="F:RNA polymerase II cis-regulatory region sequence-specific DNA binding"/>
    <property type="evidence" value="ECO:0007669"/>
    <property type="project" value="TreeGrafter"/>
</dbReference>
<dbReference type="GO" id="GO:0000435">
    <property type="term" value="P:positive regulation of transcription from RNA polymerase II promoter by galactose"/>
    <property type="evidence" value="ECO:0007669"/>
    <property type="project" value="TreeGrafter"/>
</dbReference>
<dbReference type="EMBL" id="ML736181">
    <property type="protein sequence ID" value="KAE8380435.1"/>
    <property type="molecule type" value="Genomic_DNA"/>
</dbReference>
<evidence type="ECO:0000313" key="6">
    <source>
        <dbReference type="EMBL" id="KAE8380435.1"/>
    </source>
</evidence>
<keyword evidence="1" id="KW-0805">Transcription regulation</keyword>
<keyword evidence="7" id="KW-1185">Reference proteome</keyword>
<dbReference type="Proteomes" id="UP000326198">
    <property type="component" value="Unassembled WGS sequence"/>
</dbReference>
<sequence>MNGVTGDPTQIREVFGSSSAGSFMRQIQAALDARLETVRSPAHRRPPVTGEHSLGEQPSYSSHEEPGLFLLPPRGLADGLIRAYWDNEWVLYPIINKQRIEETYESLWTSKTTGNYPLIHICILNVCFALGCHYCTLLPVKERKSSGDDFFSRAQRLYEKLGDVPSYEKAQCLLLFGIYLQSTSNVFQCWMTVGQAIRMAQCLGIHLSQPTPLPGSPSHEEYKRRTWHGCVWLDRVLSATLGRPGMIPKWLFNSVPLPSMIDDEFFETQTEGSILRPDGRPCIMAFTVKAMEFYQILDDILVTLYLKPDKDERFESKLTHILEIDARIQDWNKSLPDHLRAQSVTPRNGILGKQATVLRLRLAATGNTIDSNDSSLSEVMLSECSRMCFRLAHELIDTFNRNLDPDNLSGPLPNWWYSVLYVYTATTMILVERFLETKEGPSGESTAYNTWNAALHVLKSYSALAESARRCLAALQVFSEKLCLDANSTVAANLSEEPQDWNSFWGVSDLLSDDLGMSDPSLFPFNFDDFISFDSMPGPYCHISPPHGA</sequence>
<dbReference type="CDD" id="cd12148">
    <property type="entry name" value="fungal_TF_MHR"/>
    <property type="match status" value="1"/>
</dbReference>
<dbReference type="GO" id="GO:0006351">
    <property type="term" value="P:DNA-templated transcription"/>
    <property type="evidence" value="ECO:0007669"/>
    <property type="project" value="InterPro"/>
</dbReference>
<evidence type="ECO:0000256" key="3">
    <source>
        <dbReference type="ARBA" id="ARBA00023242"/>
    </source>
</evidence>
<keyword evidence="3" id="KW-0539">Nucleus</keyword>
<dbReference type="PANTHER" id="PTHR47424:SF4">
    <property type="entry name" value="ZN(II)2CYS6 TRANSCRIPTION FACTOR (EUROFUNG)"/>
    <property type="match status" value="1"/>
</dbReference>
<dbReference type="GO" id="GO:0005634">
    <property type="term" value="C:nucleus"/>
    <property type="evidence" value="ECO:0007669"/>
    <property type="project" value="TreeGrafter"/>
</dbReference>
<evidence type="ECO:0000256" key="2">
    <source>
        <dbReference type="ARBA" id="ARBA00023163"/>
    </source>
</evidence>
<protein>
    <submittedName>
        <fullName evidence="6">Fungal-specific transcription factor domain-containing protein</fullName>
    </submittedName>
</protein>
<reference evidence="6 7" key="1">
    <citation type="submission" date="2019-04" db="EMBL/GenBank/DDBJ databases">
        <title>Friends and foes A comparative genomics studyof 23 Aspergillus species from section Flavi.</title>
        <authorList>
            <consortium name="DOE Joint Genome Institute"/>
            <person name="Kjaerbolling I."/>
            <person name="Vesth T."/>
            <person name="Frisvad J.C."/>
            <person name="Nybo J.L."/>
            <person name="Theobald S."/>
            <person name="Kildgaard S."/>
            <person name="Isbrandt T."/>
            <person name="Kuo A."/>
            <person name="Sato A."/>
            <person name="Lyhne E.K."/>
            <person name="Kogle M.E."/>
            <person name="Wiebenga A."/>
            <person name="Kun R.S."/>
            <person name="Lubbers R.J."/>
            <person name="Makela M.R."/>
            <person name="Barry K."/>
            <person name="Chovatia M."/>
            <person name="Clum A."/>
            <person name="Daum C."/>
            <person name="Haridas S."/>
            <person name="He G."/>
            <person name="LaButti K."/>
            <person name="Lipzen A."/>
            <person name="Mondo S."/>
            <person name="Riley R."/>
            <person name="Salamov A."/>
            <person name="Simmons B.A."/>
            <person name="Magnuson J.K."/>
            <person name="Henrissat B."/>
            <person name="Mortensen U.H."/>
            <person name="Larsen T.O."/>
            <person name="Devries R.P."/>
            <person name="Grigoriev I.V."/>
            <person name="Machida M."/>
            <person name="Baker S.E."/>
            <person name="Andersen M.R."/>
        </authorList>
    </citation>
    <scope>NUCLEOTIDE SEQUENCE [LARGE SCALE GENOMIC DNA]</scope>
    <source>
        <strain evidence="6 7">IBT 29228</strain>
    </source>
</reference>
<dbReference type="GO" id="GO:0000981">
    <property type="term" value="F:DNA-binding transcription factor activity, RNA polymerase II-specific"/>
    <property type="evidence" value="ECO:0007669"/>
    <property type="project" value="TreeGrafter"/>
</dbReference>
<keyword evidence="2" id="KW-0804">Transcription</keyword>
<dbReference type="InterPro" id="IPR007219">
    <property type="entry name" value="XnlR_reg_dom"/>
</dbReference>
<dbReference type="PANTHER" id="PTHR47424">
    <property type="entry name" value="REGULATORY PROTEIN GAL4"/>
    <property type="match status" value="1"/>
</dbReference>
<dbReference type="OrthoDB" id="39175at2759"/>
<organism evidence="6 7">
    <name type="scientific">Aspergillus bertholletiae</name>
    <dbReference type="NCBI Taxonomy" id="1226010"/>
    <lineage>
        <taxon>Eukaryota</taxon>
        <taxon>Fungi</taxon>
        <taxon>Dikarya</taxon>
        <taxon>Ascomycota</taxon>
        <taxon>Pezizomycotina</taxon>
        <taxon>Eurotiomycetes</taxon>
        <taxon>Eurotiomycetidae</taxon>
        <taxon>Eurotiales</taxon>
        <taxon>Aspergillaceae</taxon>
        <taxon>Aspergillus</taxon>
        <taxon>Aspergillus subgen. Circumdati</taxon>
    </lineage>
</organism>
<evidence type="ECO:0000256" key="1">
    <source>
        <dbReference type="ARBA" id="ARBA00023015"/>
    </source>
</evidence>
<dbReference type="AlphaFoldDB" id="A0A5N7BF76"/>
<evidence type="ECO:0000256" key="4">
    <source>
        <dbReference type="SAM" id="MobiDB-lite"/>
    </source>
</evidence>
<dbReference type="InterPro" id="IPR051127">
    <property type="entry name" value="Fungal_SecMet_Regulators"/>
</dbReference>
<feature type="region of interest" description="Disordered" evidence="4">
    <location>
        <begin position="40"/>
        <end position="61"/>
    </location>
</feature>
<proteinExistence type="predicted"/>
<accession>A0A5N7BF76</accession>
<evidence type="ECO:0000313" key="7">
    <source>
        <dbReference type="Proteomes" id="UP000326198"/>
    </source>
</evidence>
<feature type="domain" description="Xylanolytic transcriptional activator regulatory" evidence="5">
    <location>
        <begin position="189"/>
        <end position="264"/>
    </location>
</feature>
<gene>
    <name evidence="6" type="ORF">BDV26DRAFT_302866</name>
</gene>
<name>A0A5N7BF76_9EURO</name>